<proteinExistence type="predicted"/>
<feature type="transmembrane region" description="Helical" evidence="1">
    <location>
        <begin position="53"/>
        <end position="76"/>
    </location>
</feature>
<organism evidence="2 3">
    <name type="scientific">Pseudomonas monteilii</name>
    <dbReference type="NCBI Taxonomy" id="76759"/>
    <lineage>
        <taxon>Bacteria</taxon>
        <taxon>Pseudomonadati</taxon>
        <taxon>Pseudomonadota</taxon>
        <taxon>Gammaproteobacteria</taxon>
        <taxon>Pseudomonadales</taxon>
        <taxon>Pseudomonadaceae</taxon>
        <taxon>Pseudomonas</taxon>
    </lineage>
</organism>
<keyword evidence="1" id="KW-0472">Membrane</keyword>
<evidence type="ECO:0008006" key="4">
    <source>
        <dbReference type="Google" id="ProtNLM"/>
    </source>
</evidence>
<evidence type="ECO:0000313" key="3">
    <source>
        <dbReference type="Proteomes" id="UP000440965"/>
    </source>
</evidence>
<accession>A0A7X3JRH7</accession>
<comment type="caution">
    <text evidence="2">The sequence shown here is derived from an EMBL/GenBank/DDBJ whole genome shotgun (WGS) entry which is preliminary data.</text>
</comment>
<dbReference type="AlphaFoldDB" id="A0A7X3JRH7"/>
<dbReference type="RefSeq" id="WP_156867190.1">
    <property type="nucleotide sequence ID" value="NZ_JBFUNT010000002.1"/>
</dbReference>
<gene>
    <name evidence="2" type="ORF">F9Z43_09045</name>
</gene>
<sequence length="84" mass="9793">MSQMKDRLRAALSAMSRTGKRDLRLHLFMIFFCLIVLAIGLPFIWLLQFVPDWAWYPLCAAWVAWLLFGETIAAGYRAFRGERP</sequence>
<dbReference type="Proteomes" id="UP000440965">
    <property type="component" value="Unassembled WGS sequence"/>
</dbReference>
<protein>
    <recommendedName>
        <fullName evidence="4">2TM domain-containing protein</fullName>
    </recommendedName>
</protein>
<feature type="transmembrane region" description="Helical" evidence="1">
    <location>
        <begin position="25"/>
        <end position="47"/>
    </location>
</feature>
<name>A0A7X3JRH7_9PSED</name>
<dbReference type="EMBL" id="WEIK01000006">
    <property type="protein sequence ID" value="MVF49463.1"/>
    <property type="molecule type" value="Genomic_DNA"/>
</dbReference>
<evidence type="ECO:0000313" key="2">
    <source>
        <dbReference type="EMBL" id="MVF49463.1"/>
    </source>
</evidence>
<evidence type="ECO:0000256" key="1">
    <source>
        <dbReference type="SAM" id="Phobius"/>
    </source>
</evidence>
<keyword evidence="1" id="KW-0812">Transmembrane</keyword>
<keyword evidence="1" id="KW-1133">Transmembrane helix</keyword>
<reference evidence="2 3" key="1">
    <citation type="submission" date="2019-10" db="EMBL/GenBank/DDBJ databases">
        <title>XDR Pseudomonas monteilii producing IMP-16 from LCR.</title>
        <authorList>
            <person name="Ballaben A."/>
            <person name="Doi Y."/>
        </authorList>
    </citation>
    <scope>NUCLEOTIDE SEQUENCE [LARGE SCALE GENOMIC DNA]</scope>
    <source>
        <strain evidence="2 3">597/14</strain>
    </source>
</reference>